<dbReference type="PANTHER" id="PTHR11576:SF2">
    <property type="entry name" value="ZONA PELLUCIDA SPERM-BINDING PROTEIN 3"/>
    <property type="match status" value="1"/>
</dbReference>
<evidence type="ECO:0000259" key="18">
    <source>
        <dbReference type="PROSITE" id="PS51034"/>
    </source>
</evidence>
<reference evidence="19" key="1">
    <citation type="submission" date="2025-08" db="UniProtKB">
        <authorList>
            <consortium name="Ensembl"/>
        </authorList>
    </citation>
    <scope>IDENTIFICATION</scope>
</reference>
<dbReference type="SMART" id="SM00241">
    <property type="entry name" value="ZP"/>
    <property type="match status" value="1"/>
</dbReference>
<feature type="signal peptide" evidence="17">
    <location>
        <begin position="1"/>
        <end position="22"/>
    </location>
</feature>
<feature type="chain" id="PRO_5034554531" description="Zona pellucida sperm-binding protein 3" evidence="17">
    <location>
        <begin position="23"/>
        <end position="565"/>
    </location>
</feature>
<dbReference type="Pfam" id="PF00100">
    <property type="entry name" value="Zona_pellucida"/>
    <property type="match status" value="1"/>
</dbReference>
<keyword evidence="8" id="KW-0165">Cleavage on pair of basic residues</keyword>
<evidence type="ECO:0000313" key="19">
    <source>
        <dbReference type="Ensembl" id="ENSCCRP00010068151.1"/>
    </source>
</evidence>
<dbReference type="InterPro" id="IPR055356">
    <property type="entry name" value="ZP-N"/>
</dbReference>
<keyword evidence="10 17" id="KW-0732">Signal</keyword>
<dbReference type="GO" id="GO:0032190">
    <property type="term" value="F:acrosin binding"/>
    <property type="evidence" value="ECO:0007669"/>
    <property type="project" value="TreeGrafter"/>
</dbReference>
<evidence type="ECO:0000313" key="20">
    <source>
        <dbReference type="Proteomes" id="UP000694427"/>
    </source>
</evidence>
<evidence type="ECO:0000256" key="8">
    <source>
        <dbReference type="ARBA" id="ARBA00022685"/>
    </source>
</evidence>
<dbReference type="GO" id="GO:0005886">
    <property type="term" value="C:plasma membrane"/>
    <property type="evidence" value="ECO:0007669"/>
    <property type="project" value="UniProtKB-SubCell"/>
</dbReference>
<dbReference type="GO" id="GO:2000344">
    <property type="term" value="P:positive regulation of acrosome reaction"/>
    <property type="evidence" value="ECO:0007669"/>
    <property type="project" value="TreeGrafter"/>
</dbReference>
<dbReference type="InterPro" id="IPR042235">
    <property type="entry name" value="ZP-C_dom"/>
</dbReference>
<feature type="domain" description="ZP" evidence="18">
    <location>
        <begin position="172"/>
        <end position="432"/>
    </location>
</feature>
<evidence type="ECO:0000256" key="11">
    <source>
        <dbReference type="ARBA" id="ARBA00022989"/>
    </source>
</evidence>
<evidence type="ECO:0000256" key="10">
    <source>
        <dbReference type="ARBA" id="ARBA00022729"/>
    </source>
</evidence>
<evidence type="ECO:0000256" key="4">
    <source>
        <dbReference type="ARBA" id="ARBA00017980"/>
    </source>
</evidence>
<keyword evidence="9 16" id="KW-0812">Transmembrane</keyword>
<evidence type="ECO:0000256" key="15">
    <source>
        <dbReference type="ARBA" id="ARBA00030824"/>
    </source>
</evidence>
<evidence type="ECO:0000256" key="12">
    <source>
        <dbReference type="ARBA" id="ARBA00023136"/>
    </source>
</evidence>
<dbReference type="Gene3D" id="2.60.40.3210">
    <property type="entry name" value="Zona pellucida, ZP-N domain"/>
    <property type="match status" value="1"/>
</dbReference>
<keyword evidence="14" id="KW-0325">Glycoprotein</keyword>
<dbReference type="PROSITE" id="PS51034">
    <property type="entry name" value="ZP_2"/>
    <property type="match status" value="1"/>
</dbReference>
<sequence>MGRRLVVVDIIFIVSCRLLCRAEPLNQGEPSLYQGFSQTAVFKHPVPVQGPAQFDQNAVASNMFQNFIESRRPAPAMVGAPSQEFVQIPMQVHSQRTDYLSMPLQTSRPLKSQGHFGLIQPKQTVDAFSQTQQEFHKPIRGPDLYPDVKDEVVMEPEFEPKVPVSANTVEVQCGEVSVKVQVKQDFLGNNQFINPSDLTLGGCPSVGFDDHARIVAFESELQGCGSTLTMTEDSLVYSFVLVYTPSPVPNTPIVKTNEAMVALHCIYPRKHNVSSNALHPTWIPYVAAKAGEEQLHFSLKLMTDDWRYERPSSAYFLGDFINLEASVVRANHVPLRVFVESCAATLGPSGEAATMYTFIENSGCMMDAKLTNSRSRFMSRIQDDKLQFQIEAFQFKQDFLGMIYITCHLKATTTSSPTDMMNKACSFVKETNSWTAVNGDDQVCGCCETSCTMRKGRSLDTDVSALEDEAIIGPIFVHERLSKEDERLLQIHKSSQVLSKDAGDHADISQKNPDLTDPELLNEFSMELVLMTGLVVAVGLLCVIILGTLLYQRRQKGLVLTCDDL</sequence>
<dbReference type="FunFam" id="2.60.40.4100:FF:000002">
    <property type="entry name" value="Zona pellucida sperm-binding protein 3"/>
    <property type="match status" value="1"/>
</dbReference>
<evidence type="ECO:0000256" key="17">
    <source>
        <dbReference type="SAM" id="SignalP"/>
    </source>
</evidence>
<keyword evidence="7" id="KW-0272">Extracellular matrix</keyword>
<dbReference type="Gene3D" id="2.60.40.4100">
    <property type="entry name" value="Zona pellucida, ZP-C domain"/>
    <property type="match status" value="1"/>
</dbReference>
<dbReference type="AlphaFoldDB" id="A0A8C1LZX1"/>
<dbReference type="PRINTS" id="PR00023">
    <property type="entry name" value="ZPELLUCIDA"/>
</dbReference>
<accession>A0A8C1LZX1</accession>
<proteinExistence type="inferred from homology"/>
<dbReference type="InterPro" id="IPR001507">
    <property type="entry name" value="ZP_dom"/>
</dbReference>
<keyword evidence="11 16" id="KW-1133">Transmembrane helix</keyword>
<evidence type="ECO:0000256" key="16">
    <source>
        <dbReference type="SAM" id="Phobius"/>
    </source>
</evidence>
<keyword evidence="12 16" id="KW-0472">Membrane</keyword>
<comment type="subcellular location">
    <subcellularLocation>
        <location evidence="1">Cell membrane</location>
        <topology evidence="1">Single-pass type I membrane protein</topology>
    </subcellularLocation>
    <subcellularLocation>
        <location evidence="2">Secreted</location>
        <location evidence="2">Extracellular space</location>
        <location evidence="2">Extracellular matrix</location>
    </subcellularLocation>
</comment>
<protein>
    <recommendedName>
        <fullName evidence="4">Zona pellucida sperm-binding protein 3</fullName>
    </recommendedName>
    <alternativeName>
        <fullName evidence="15">Zona pellucida glycoprotein 3</fullName>
    </alternativeName>
</protein>
<dbReference type="GO" id="GO:0031012">
    <property type="term" value="C:extracellular matrix"/>
    <property type="evidence" value="ECO:0007669"/>
    <property type="project" value="TreeGrafter"/>
</dbReference>
<reference evidence="19" key="2">
    <citation type="submission" date="2025-09" db="UniProtKB">
        <authorList>
            <consortium name="Ensembl"/>
        </authorList>
    </citation>
    <scope>IDENTIFICATION</scope>
</reference>
<evidence type="ECO:0000256" key="14">
    <source>
        <dbReference type="ARBA" id="ARBA00023180"/>
    </source>
</evidence>
<evidence type="ECO:0000256" key="3">
    <source>
        <dbReference type="ARBA" id="ARBA00006735"/>
    </source>
</evidence>
<organism evidence="19 20">
    <name type="scientific">Cyprinus carpio</name>
    <name type="common">Common carp</name>
    <dbReference type="NCBI Taxonomy" id="7962"/>
    <lineage>
        <taxon>Eukaryota</taxon>
        <taxon>Metazoa</taxon>
        <taxon>Chordata</taxon>
        <taxon>Craniata</taxon>
        <taxon>Vertebrata</taxon>
        <taxon>Euteleostomi</taxon>
        <taxon>Actinopterygii</taxon>
        <taxon>Neopterygii</taxon>
        <taxon>Teleostei</taxon>
        <taxon>Ostariophysi</taxon>
        <taxon>Cypriniformes</taxon>
        <taxon>Cyprinidae</taxon>
        <taxon>Cyprininae</taxon>
        <taxon>Cyprinus</taxon>
    </lineage>
</organism>
<evidence type="ECO:0000256" key="6">
    <source>
        <dbReference type="ARBA" id="ARBA00022525"/>
    </source>
</evidence>
<dbReference type="Pfam" id="PF23344">
    <property type="entry name" value="ZP-N"/>
    <property type="match status" value="1"/>
</dbReference>
<dbReference type="Ensembl" id="ENSCCRT00010075300.1">
    <property type="protein sequence ID" value="ENSCCRP00010068151.1"/>
    <property type="gene ID" value="ENSCCRG00010029564.1"/>
</dbReference>
<dbReference type="GO" id="GO:0035803">
    <property type="term" value="P:egg coat formation"/>
    <property type="evidence" value="ECO:0007669"/>
    <property type="project" value="TreeGrafter"/>
</dbReference>
<dbReference type="PANTHER" id="PTHR11576">
    <property type="entry name" value="ZONA PELLUCIDA SPERM-BINDING PROTEIN 3"/>
    <property type="match status" value="1"/>
</dbReference>
<dbReference type="InterPro" id="IPR055355">
    <property type="entry name" value="ZP-C"/>
</dbReference>
<evidence type="ECO:0000256" key="1">
    <source>
        <dbReference type="ARBA" id="ARBA00004251"/>
    </source>
</evidence>
<comment type="similarity">
    <text evidence="3">Belongs to the ZP domain family. ZPC subfamily.</text>
</comment>
<keyword evidence="20" id="KW-1185">Reference proteome</keyword>
<dbReference type="Proteomes" id="UP000694427">
    <property type="component" value="Unplaced"/>
</dbReference>
<name>A0A8C1LZX1_CYPCA</name>
<dbReference type="GO" id="GO:0007339">
    <property type="term" value="P:binding of sperm to zona pellucida"/>
    <property type="evidence" value="ECO:0007669"/>
    <property type="project" value="TreeGrafter"/>
</dbReference>
<evidence type="ECO:0000256" key="7">
    <source>
        <dbReference type="ARBA" id="ARBA00022530"/>
    </source>
</evidence>
<dbReference type="InterPro" id="IPR048290">
    <property type="entry name" value="ZP_chr"/>
</dbReference>
<evidence type="ECO:0000256" key="2">
    <source>
        <dbReference type="ARBA" id="ARBA00004498"/>
    </source>
</evidence>
<evidence type="ECO:0000256" key="13">
    <source>
        <dbReference type="ARBA" id="ARBA00023157"/>
    </source>
</evidence>
<keyword evidence="13" id="KW-1015">Disulfide bond</keyword>
<evidence type="ECO:0000256" key="5">
    <source>
        <dbReference type="ARBA" id="ARBA00022475"/>
    </source>
</evidence>
<dbReference type="FunFam" id="2.60.40.3210:FF:000001">
    <property type="entry name" value="Zona pellucida sperm-binding protein 3"/>
    <property type="match status" value="1"/>
</dbReference>
<keyword evidence="6" id="KW-0964">Secreted</keyword>
<feature type="transmembrane region" description="Helical" evidence="16">
    <location>
        <begin position="528"/>
        <end position="551"/>
    </location>
</feature>
<evidence type="ECO:0000256" key="9">
    <source>
        <dbReference type="ARBA" id="ARBA00022692"/>
    </source>
</evidence>
<keyword evidence="5" id="KW-1003">Cell membrane</keyword>